<dbReference type="Proteomes" id="UP000006365">
    <property type="component" value="Chromosome"/>
</dbReference>
<accession>A0A7U3YPB5</accession>
<name>A0A7U3YPB5_DESPD</name>
<proteinExistence type="predicted"/>
<dbReference type="RefSeq" id="WP_015725592.1">
    <property type="nucleotide sequence ID" value="NC_014972.1"/>
</dbReference>
<dbReference type="KEGG" id="dpr:Despr_2934"/>
<reference evidence="1 2" key="1">
    <citation type="journal article" date="2011" name="Stand. Genomic Sci.">
        <title>Complete genome sequence of Desulfobulbus propionicus type strain (1pr3).</title>
        <authorList>
            <person name="Pagani I."/>
            <person name="Lapidus A."/>
            <person name="Nolan M."/>
            <person name="Lucas S."/>
            <person name="Hammon N."/>
            <person name="Deshpande S."/>
            <person name="Cheng J.F."/>
            <person name="Chertkov O."/>
            <person name="Davenport K."/>
            <person name="Tapia R."/>
            <person name="Han C."/>
            <person name="Goodwin L."/>
            <person name="Pitluck S."/>
            <person name="Liolios K."/>
            <person name="Mavromatis K."/>
            <person name="Ivanova N."/>
            <person name="Mikhailova N."/>
            <person name="Pati A."/>
            <person name="Chen A."/>
            <person name="Palaniappan K."/>
            <person name="Land M."/>
            <person name="Hauser L."/>
            <person name="Chang Y.J."/>
            <person name="Jeffries C.D."/>
            <person name="Detter J.C."/>
            <person name="Brambilla E."/>
            <person name="Kannan K.P."/>
            <person name="Djao O.D."/>
            <person name="Rohde M."/>
            <person name="Pukall R."/>
            <person name="Spring S."/>
            <person name="Goker M."/>
            <person name="Sikorski J."/>
            <person name="Woyke T."/>
            <person name="Bristow J."/>
            <person name="Eisen J.A."/>
            <person name="Markowitz V."/>
            <person name="Hugenholtz P."/>
            <person name="Kyrpides N.C."/>
            <person name="Klenk H.P."/>
        </authorList>
    </citation>
    <scope>NUCLEOTIDE SEQUENCE [LARGE SCALE GENOMIC DNA]</scope>
    <source>
        <strain evidence="2">ATCC 33891 / DSM 2032 / 1pr3</strain>
    </source>
</reference>
<evidence type="ECO:0000313" key="2">
    <source>
        <dbReference type="Proteomes" id="UP000006365"/>
    </source>
</evidence>
<keyword evidence="2" id="KW-1185">Reference proteome</keyword>
<dbReference type="EMBL" id="CP002364">
    <property type="protein sequence ID" value="ADW19067.1"/>
    <property type="molecule type" value="Genomic_DNA"/>
</dbReference>
<gene>
    <name evidence="1" type="ordered locus">Despr_2934</name>
</gene>
<evidence type="ECO:0000313" key="1">
    <source>
        <dbReference type="EMBL" id="ADW19067.1"/>
    </source>
</evidence>
<organism evidence="1 2">
    <name type="scientific">Desulfobulbus propionicus (strain ATCC 33891 / DSM 2032 / VKM B-1956 / 1pr3)</name>
    <dbReference type="NCBI Taxonomy" id="577650"/>
    <lineage>
        <taxon>Bacteria</taxon>
        <taxon>Pseudomonadati</taxon>
        <taxon>Thermodesulfobacteriota</taxon>
        <taxon>Desulfobulbia</taxon>
        <taxon>Desulfobulbales</taxon>
        <taxon>Desulfobulbaceae</taxon>
        <taxon>Desulfobulbus</taxon>
    </lineage>
</organism>
<dbReference type="AlphaFoldDB" id="A0A7U3YPB5"/>
<protein>
    <submittedName>
        <fullName evidence="1">Uncharacterized protein</fullName>
    </submittedName>
</protein>
<sequence>MHDMEEMLSLEIKKEIADRYFGFRKMIEDDSREYDQHVLDAFRQLENEVGFDLVRLYILLNREPLIYDFFRLTGLRDPIFLDPYLLQSASIRRRLFRGQAVHGFTRRSRFQNLFFDIYNRLCEGMEHYGATLKRLVAEGRAIAEEIEVFHRKNDLGSMMGFLRRLDSGAMHESGAMAGGLNPQRDSALEDKMRITAPQGAETLLPAFPPLPPLKTCKSQLRDLLDAAYAAQGQPEVQLFGR</sequence>